<feature type="domain" description="VOC" evidence="2">
    <location>
        <begin position="7"/>
        <end position="149"/>
    </location>
</feature>
<comment type="caution">
    <text evidence="3">The sequence shown here is derived from an EMBL/GenBank/DDBJ whole genome shotgun (WGS) entry which is preliminary data.</text>
</comment>
<reference evidence="4" key="1">
    <citation type="journal article" date="2019" name="Int. J. Syst. Evol. Microbiol.">
        <title>The Global Catalogue of Microorganisms (GCM) 10K type strain sequencing project: providing services to taxonomists for standard genome sequencing and annotation.</title>
        <authorList>
            <consortium name="The Broad Institute Genomics Platform"/>
            <consortium name="The Broad Institute Genome Sequencing Center for Infectious Disease"/>
            <person name="Wu L."/>
            <person name="Ma J."/>
        </authorList>
    </citation>
    <scope>NUCLEOTIDE SEQUENCE [LARGE SCALE GENOMIC DNA]</scope>
    <source>
        <strain evidence="4">CCUG 37257</strain>
    </source>
</reference>
<dbReference type="RefSeq" id="WP_256705368.1">
    <property type="nucleotide sequence ID" value="NZ_JBHSFT010000001.1"/>
</dbReference>
<evidence type="ECO:0000313" key="4">
    <source>
        <dbReference type="Proteomes" id="UP001595988"/>
    </source>
</evidence>
<organism evidence="3 4">
    <name type="scientific">Oceanobacillus aidingensis</name>
    <dbReference type="NCBI Taxonomy" id="645964"/>
    <lineage>
        <taxon>Bacteria</taxon>
        <taxon>Bacillati</taxon>
        <taxon>Bacillota</taxon>
        <taxon>Bacilli</taxon>
        <taxon>Bacillales</taxon>
        <taxon>Bacillaceae</taxon>
        <taxon>Oceanobacillus</taxon>
    </lineage>
</organism>
<dbReference type="PANTHER" id="PTHR43048">
    <property type="entry name" value="METHYLMALONYL-COA EPIMERASE"/>
    <property type="match status" value="1"/>
</dbReference>
<dbReference type="Gene3D" id="3.10.180.10">
    <property type="entry name" value="2,3-Dihydroxybiphenyl 1,2-Dioxygenase, domain 1"/>
    <property type="match status" value="1"/>
</dbReference>
<gene>
    <name evidence="3" type="ORF">ACFO3P_00345</name>
</gene>
<dbReference type="SUPFAM" id="SSF54593">
    <property type="entry name" value="Glyoxalase/Bleomycin resistance protein/Dihydroxybiphenyl dioxygenase"/>
    <property type="match status" value="1"/>
</dbReference>
<evidence type="ECO:0000256" key="1">
    <source>
        <dbReference type="ARBA" id="ARBA00022723"/>
    </source>
</evidence>
<dbReference type="InterPro" id="IPR029068">
    <property type="entry name" value="Glyas_Bleomycin-R_OHBP_Dase"/>
</dbReference>
<evidence type="ECO:0000259" key="2">
    <source>
        <dbReference type="PROSITE" id="PS51819"/>
    </source>
</evidence>
<sequence length="150" mass="16477">MMGRITGFIHSGITVRSLSESLNFYVDLLGLELLSTQTVTADYVFKIVEIPGLEKVEIAFVKIPGGNEIEILEYGGPKTYPGNARSCDYGTGHICLKVDDLESIYKDFKEKGVQFQSKGVVDITSGANKGAKALYMLDPDGYIIELMENL</sequence>
<dbReference type="InterPro" id="IPR037523">
    <property type="entry name" value="VOC_core"/>
</dbReference>
<dbReference type="InterPro" id="IPR004360">
    <property type="entry name" value="Glyas_Fos-R_dOase_dom"/>
</dbReference>
<dbReference type="Proteomes" id="UP001595988">
    <property type="component" value="Unassembled WGS sequence"/>
</dbReference>
<dbReference type="Pfam" id="PF00903">
    <property type="entry name" value="Glyoxalase"/>
    <property type="match status" value="1"/>
</dbReference>
<dbReference type="InterPro" id="IPR051785">
    <property type="entry name" value="MMCE/EMCE_epimerase"/>
</dbReference>
<dbReference type="PROSITE" id="PS51819">
    <property type="entry name" value="VOC"/>
    <property type="match status" value="1"/>
</dbReference>
<accession>A0ABV9JSE6</accession>
<keyword evidence="4" id="KW-1185">Reference proteome</keyword>
<protein>
    <submittedName>
        <fullName evidence="3">VOC family protein</fullName>
    </submittedName>
</protein>
<dbReference type="EMBL" id="JBHSFT010000001">
    <property type="protein sequence ID" value="MFC4660681.1"/>
    <property type="molecule type" value="Genomic_DNA"/>
</dbReference>
<name>A0ABV9JSE6_9BACI</name>
<keyword evidence="1" id="KW-0479">Metal-binding</keyword>
<evidence type="ECO:0000313" key="3">
    <source>
        <dbReference type="EMBL" id="MFC4660681.1"/>
    </source>
</evidence>
<proteinExistence type="predicted"/>
<dbReference type="PANTHER" id="PTHR43048:SF3">
    <property type="entry name" value="METHYLMALONYL-COA EPIMERASE, MITOCHONDRIAL"/>
    <property type="match status" value="1"/>
</dbReference>